<evidence type="ECO:0000313" key="1">
    <source>
        <dbReference type="EMBL" id="MCE5171665.1"/>
    </source>
</evidence>
<dbReference type="Pfam" id="PF09234">
    <property type="entry name" value="DUF1963"/>
    <property type="match status" value="1"/>
</dbReference>
<sequence length="230" mass="26860">MMEIEAFKKLKEIGKKPVKAQIGGFRPEDGRRSWFGGHFYIDAEAGWPTDTDGHMIPVLQAYVPEIPGGIEGVGHSSMIQVFLNKKQLPLEPAKNGDGWKLIEHPSVDGLQLVDTPEEVRGLREFQIKWHLSEENDYPCWEEAWDYVDLTQVNEDDEWSDQFFDEFTRYTFTKIGGYPSYIQSPISMEDCQFVMQFASEEKPRFMIGDNGNLYFYRSRADGEWYMYWDCY</sequence>
<dbReference type="PANTHER" id="PTHR36436">
    <property type="entry name" value="SLL5081 PROTEIN"/>
    <property type="match status" value="1"/>
</dbReference>
<dbReference type="InterPro" id="IPR015315">
    <property type="entry name" value="DUF1963"/>
</dbReference>
<protein>
    <submittedName>
        <fullName evidence="1">DUF1963 domain-containing protein</fullName>
    </submittedName>
</protein>
<gene>
    <name evidence="1" type="ORF">LQV63_20480</name>
</gene>
<name>A0ABS8YIC3_9BACL</name>
<dbReference type="PANTHER" id="PTHR36436:SF6">
    <property type="entry name" value="SLL5081 PROTEIN"/>
    <property type="match status" value="1"/>
</dbReference>
<reference evidence="1 2" key="1">
    <citation type="submission" date="2021-11" db="EMBL/GenBank/DDBJ databases">
        <title>Draft genome sequence of Paenibacillus profundus YoMME, a new Gram-positive bacteria with exoelectrogenic properties.</title>
        <authorList>
            <person name="Hubenova Y."/>
            <person name="Hubenova E."/>
            <person name="Manasiev Y."/>
            <person name="Peykov S."/>
            <person name="Mitov M."/>
        </authorList>
    </citation>
    <scope>NUCLEOTIDE SEQUENCE [LARGE SCALE GENOMIC DNA]</scope>
    <source>
        <strain evidence="1 2">YoMME</strain>
    </source>
</reference>
<dbReference type="RefSeq" id="WP_233698067.1">
    <property type="nucleotide sequence ID" value="NZ_JAJNBZ010000019.1"/>
</dbReference>
<dbReference type="EMBL" id="JAJNBZ010000019">
    <property type="protein sequence ID" value="MCE5171665.1"/>
    <property type="molecule type" value="Genomic_DNA"/>
</dbReference>
<keyword evidence="2" id="KW-1185">Reference proteome</keyword>
<organism evidence="1 2">
    <name type="scientific">Paenibacillus profundus</name>
    <dbReference type="NCBI Taxonomy" id="1173085"/>
    <lineage>
        <taxon>Bacteria</taxon>
        <taxon>Bacillati</taxon>
        <taxon>Bacillota</taxon>
        <taxon>Bacilli</taxon>
        <taxon>Bacillales</taxon>
        <taxon>Paenibacillaceae</taxon>
        <taxon>Paenibacillus</taxon>
    </lineage>
</organism>
<dbReference type="InterPro" id="IPR035948">
    <property type="entry name" value="YwqG-like_sf"/>
</dbReference>
<proteinExistence type="predicted"/>
<comment type="caution">
    <text evidence="1">The sequence shown here is derived from an EMBL/GenBank/DDBJ whole genome shotgun (WGS) entry which is preliminary data.</text>
</comment>
<dbReference type="Proteomes" id="UP001199916">
    <property type="component" value="Unassembled WGS sequence"/>
</dbReference>
<dbReference type="Gene3D" id="2.30.320.10">
    <property type="entry name" value="YwqG-like"/>
    <property type="match status" value="1"/>
</dbReference>
<accession>A0ABS8YIC3</accession>
<dbReference type="SUPFAM" id="SSF103032">
    <property type="entry name" value="Hypothetical protein YwqG"/>
    <property type="match status" value="1"/>
</dbReference>
<evidence type="ECO:0000313" key="2">
    <source>
        <dbReference type="Proteomes" id="UP001199916"/>
    </source>
</evidence>